<protein>
    <recommendedName>
        <fullName evidence="8">ATP synthase mitochondrial F1 complex assembly factor 1</fullName>
    </recommendedName>
</protein>
<reference evidence="6" key="1">
    <citation type="submission" date="2021-05" db="EMBL/GenBank/DDBJ databases">
        <title>The genome of the haptophyte Pavlova lutheri (Diacronema luteri, Pavlovales) - a model for lipid biosynthesis in eukaryotic algae.</title>
        <authorList>
            <person name="Hulatt C.J."/>
            <person name="Posewitz M.C."/>
        </authorList>
    </citation>
    <scope>NUCLEOTIDE SEQUENCE</scope>
    <source>
        <strain evidence="6">NIVA-4/92</strain>
    </source>
</reference>
<dbReference type="Pfam" id="PF06644">
    <property type="entry name" value="ATP11"/>
    <property type="match status" value="1"/>
</dbReference>
<keyword evidence="7" id="KW-1185">Reference proteome</keyword>
<keyword evidence="5" id="KW-0732">Signal</keyword>
<keyword evidence="4" id="KW-0496">Mitochondrion</keyword>
<proteinExistence type="inferred from homology"/>
<evidence type="ECO:0008006" key="8">
    <source>
        <dbReference type="Google" id="ProtNLM"/>
    </source>
</evidence>
<dbReference type="OrthoDB" id="16535at2759"/>
<comment type="subcellular location">
    <subcellularLocation>
        <location evidence="1">Mitochondrion</location>
    </subcellularLocation>
</comment>
<dbReference type="AlphaFoldDB" id="A0A8J5XWQ6"/>
<comment type="caution">
    <text evidence="6">The sequence shown here is derived from an EMBL/GenBank/DDBJ whole genome shotgun (WGS) entry which is preliminary data.</text>
</comment>
<dbReference type="EMBL" id="JAGTXO010000001">
    <property type="protein sequence ID" value="KAG8470446.1"/>
    <property type="molecule type" value="Genomic_DNA"/>
</dbReference>
<gene>
    <name evidence="6" type="ORF">KFE25_008867</name>
</gene>
<keyword evidence="3" id="KW-0809">Transit peptide</keyword>
<dbReference type="GO" id="GO:0005739">
    <property type="term" value="C:mitochondrion"/>
    <property type="evidence" value="ECO:0007669"/>
    <property type="project" value="UniProtKB-SubCell"/>
</dbReference>
<sequence length="221" mass="24407">MAALLRSRCAGVLLCRPLVALGGLTAARRASSAHALALGYVRKLDDIVKVELLEREPATAVKRIWEDFHANTADQSCGVAIEAKQNELLLARLAESPMFIAPVRRGDGFFVLAMQAKERSLCFTFLEDFKKSPETAVPWLFATVYDDLVPSKGVALLRADFMPKLLSKQEAAEVLGAVLTMYTSDKYDRIWIFNHAPKYFKVDEYLAQAGCSLPDRPAGAQ</sequence>
<dbReference type="Proteomes" id="UP000751190">
    <property type="component" value="Unassembled WGS sequence"/>
</dbReference>
<evidence type="ECO:0000256" key="1">
    <source>
        <dbReference type="ARBA" id="ARBA00004173"/>
    </source>
</evidence>
<feature type="signal peptide" evidence="5">
    <location>
        <begin position="1"/>
        <end position="22"/>
    </location>
</feature>
<dbReference type="OMA" id="WREYHEG"/>
<dbReference type="PANTHER" id="PTHR13126:SF0">
    <property type="entry name" value="ATP SYNTHASE MITOCHONDRIAL F1 COMPLEX ASSEMBLY FACTOR 1"/>
    <property type="match status" value="1"/>
</dbReference>
<evidence type="ECO:0000256" key="3">
    <source>
        <dbReference type="ARBA" id="ARBA00022946"/>
    </source>
</evidence>
<organism evidence="6 7">
    <name type="scientific">Diacronema lutheri</name>
    <name type="common">Unicellular marine alga</name>
    <name type="synonym">Monochrysis lutheri</name>
    <dbReference type="NCBI Taxonomy" id="2081491"/>
    <lineage>
        <taxon>Eukaryota</taxon>
        <taxon>Haptista</taxon>
        <taxon>Haptophyta</taxon>
        <taxon>Pavlovophyceae</taxon>
        <taxon>Pavlovales</taxon>
        <taxon>Pavlovaceae</taxon>
        <taxon>Diacronema</taxon>
    </lineage>
</organism>
<accession>A0A8J5XWQ6</accession>
<feature type="chain" id="PRO_5035280201" description="ATP synthase mitochondrial F1 complex assembly factor 1" evidence="5">
    <location>
        <begin position="23"/>
        <end position="221"/>
    </location>
</feature>
<evidence type="ECO:0000256" key="5">
    <source>
        <dbReference type="SAM" id="SignalP"/>
    </source>
</evidence>
<dbReference type="GO" id="GO:0033615">
    <property type="term" value="P:mitochondrial proton-transporting ATP synthase complex assembly"/>
    <property type="evidence" value="ECO:0007669"/>
    <property type="project" value="TreeGrafter"/>
</dbReference>
<evidence type="ECO:0000313" key="6">
    <source>
        <dbReference type="EMBL" id="KAG8470446.1"/>
    </source>
</evidence>
<evidence type="ECO:0000256" key="4">
    <source>
        <dbReference type="ARBA" id="ARBA00023128"/>
    </source>
</evidence>
<comment type="similarity">
    <text evidence="2">Belongs to the ATP11 family.</text>
</comment>
<evidence type="ECO:0000313" key="7">
    <source>
        <dbReference type="Proteomes" id="UP000751190"/>
    </source>
</evidence>
<dbReference type="PANTHER" id="PTHR13126">
    <property type="entry name" value="CHAPERONE ATP11"/>
    <property type="match status" value="1"/>
</dbReference>
<dbReference type="InterPro" id="IPR010591">
    <property type="entry name" value="ATP11"/>
</dbReference>
<name>A0A8J5XWQ6_DIALT</name>
<evidence type="ECO:0000256" key="2">
    <source>
        <dbReference type="ARBA" id="ARBA00009116"/>
    </source>
</evidence>